<proteinExistence type="inferred from homology"/>
<organism evidence="2">
    <name type="scientific">Cyprideis torosa</name>
    <dbReference type="NCBI Taxonomy" id="163714"/>
    <lineage>
        <taxon>Eukaryota</taxon>
        <taxon>Metazoa</taxon>
        <taxon>Ecdysozoa</taxon>
        <taxon>Arthropoda</taxon>
        <taxon>Crustacea</taxon>
        <taxon>Oligostraca</taxon>
        <taxon>Ostracoda</taxon>
        <taxon>Podocopa</taxon>
        <taxon>Podocopida</taxon>
        <taxon>Cytherocopina</taxon>
        <taxon>Cytheroidea</taxon>
        <taxon>Cytherideidae</taxon>
        <taxon>Cyprideis</taxon>
    </lineage>
</organism>
<evidence type="ECO:0000313" key="2">
    <source>
        <dbReference type="EMBL" id="CAD7223214.1"/>
    </source>
</evidence>
<dbReference type="InterPro" id="IPR005322">
    <property type="entry name" value="Peptidase_C69"/>
</dbReference>
<dbReference type="PANTHER" id="PTHR12994:SF17">
    <property type="entry name" value="LD30995P"/>
    <property type="match status" value="1"/>
</dbReference>
<comment type="similarity">
    <text evidence="1">Belongs to the peptidase C69 family. Secernin subfamily.</text>
</comment>
<dbReference type="EMBL" id="OB660168">
    <property type="protein sequence ID" value="CAD7223214.1"/>
    <property type="molecule type" value="Genomic_DNA"/>
</dbReference>
<evidence type="ECO:0000256" key="1">
    <source>
        <dbReference type="ARBA" id="ARBA00005705"/>
    </source>
</evidence>
<dbReference type="GO" id="GO:0070004">
    <property type="term" value="F:cysteine-type exopeptidase activity"/>
    <property type="evidence" value="ECO:0007669"/>
    <property type="project" value="InterPro"/>
</dbReference>
<feature type="non-terminal residue" evidence="2">
    <location>
        <position position="1"/>
    </location>
</feature>
<reference evidence="2" key="1">
    <citation type="submission" date="2020-11" db="EMBL/GenBank/DDBJ databases">
        <authorList>
            <person name="Tran Van P."/>
        </authorList>
    </citation>
    <scope>NUCLEOTIDE SEQUENCE</scope>
</reference>
<dbReference type="OrthoDB" id="5175656at2759"/>
<gene>
    <name evidence="2" type="ORF">CTOB1V02_LOCUS1204</name>
</gene>
<sequence>MPCDAFVALPDVTSHGGVIFAKNSDRPSGEVQEVVVLPSGTHLPDSTVMCTYIEVPQVPNTLAVILSKPSWMWGAEMGANEAGVCIGNEAVWTKLNGEEDKEERLLGMDLLRLALERAHSAEEAVKTIGSLLEAHGQGGPCSDTEADFFYHNSFLIADYKEAWVLETADRFWVAKKYTSGVMNISNQLVIGSDFDLSSAEIQEKAKAAGLWDGTGAFDFKAVFQDPGHGAEAREKAGRKLMEDLATSSEALFDETRMMTVLRDKPSGICRDTDHQRPTCGSQ</sequence>
<name>A0A7R8W2N0_9CRUS</name>
<dbReference type="Pfam" id="PF03577">
    <property type="entry name" value="Peptidase_C69"/>
    <property type="match status" value="1"/>
</dbReference>
<protein>
    <submittedName>
        <fullName evidence="2">Uncharacterized protein</fullName>
    </submittedName>
</protein>
<dbReference type="GO" id="GO:0006508">
    <property type="term" value="P:proteolysis"/>
    <property type="evidence" value="ECO:0007669"/>
    <property type="project" value="InterPro"/>
</dbReference>
<dbReference type="AlphaFoldDB" id="A0A7R8W2N0"/>
<accession>A0A7R8W2N0</accession>
<dbReference type="Gene3D" id="3.60.60.10">
    <property type="entry name" value="Penicillin V Acylase, Chain A"/>
    <property type="match status" value="1"/>
</dbReference>
<dbReference type="PANTHER" id="PTHR12994">
    <property type="entry name" value="SECERNIN"/>
    <property type="match status" value="1"/>
</dbReference>
<dbReference type="GO" id="GO:0016805">
    <property type="term" value="F:dipeptidase activity"/>
    <property type="evidence" value="ECO:0007669"/>
    <property type="project" value="InterPro"/>
</dbReference>